<dbReference type="EMBL" id="QICL01000028">
    <property type="protein sequence ID" value="PXV60941.1"/>
    <property type="molecule type" value="Genomic_DNA"/>
</dbReference>
<keyword evidence="1 6" id="KW-0645">Protease</keyword>
<evidence type="ECO:0000256" key="5">
    <source>
        <dbReference type="ARBA" id="ARBA00023049"/>
    </source>
</evidence>
<evidence type="ECO:0000256" key="1">
    <source>
        <dbReference type="ARBA" id="ARBA00022670"/>
    </source>
</evidence>
<keyword evidence="2" id="KW-0479">Metal-binding</keyword>
<dbReference type="CDD" id="cd07331">
    <property type="entry name" value="M48C_Oma1_like"/>
    <property type="match status" value="1"/>
</dbReference>
<evidence type="ECO:0000256" key="6">
    <source>
        <dbReference type="RuleBase" id="RU003983"/>
    </source>
</evidence>
<evidence type="ECO:0000313" key="10">
    <source>
        <dbReference type="Proteomes" id="UP000247973"/>
    </source>
</evidence>
<comment type="caution">
    <text evidence="9">The sequence shown here is derived from an EMBL/GenBank/DDBJ whole genome shotgun (WGS) entry which is preliminary data.</text>
</comment>
<dbReference type="GO" id="GO:0051603">
    <property type="term" value="P:proteolysis involved in protein catabolic process"/>
    <property type="evidence" value="ECO:0007669"/>
    <property type="project" value="TreeGrafter"/>
</dbReference>
<dbReference type="InterPro" id="IPR001915">
    <property type="entry name" value="Peptidase_M48"/>
</dbReference>
<dbReference type="PANTHER" id="PTHR22726:SF1">
    <property type="entry name" value="METALLOENDOPEPTIDASE OMA1, MITOCHONDRIAL"/>
    <property type="match status" value="1"/>
</dbReference>
<keyword evidence="10" id="KW-1185">Reference proteome</keyword>
<feature type="domain" description="Peptidase M48" evidence="8">
    <location>
        <begin position="89"/>
        <end position="255"/>
    </location>
</feature>
<gene>
    <name evidence="9" type="ORF">CLV62_12829</name>
</gene>
<keyword evidence="4 6" id="KW-0862">Zinc</keyword>
<dbReference type="InterPro" id="IPR051156">
    <property type="entry name" value="Mito/Outer_Membr_Metalloprot"/>
</dbReference>
<evidence type="ECO:0000256" key="7">
    <source>
        <dbReference type="SAM" id="SignalP"/>
    </source>
</evidence>
<dbReference type="PROSITE" id="PS51257">
    <property type="entry name" value="PROKAR_LIPOPROTEIN"/>
    <property type="match status" value="1"/>
</dbReference>
<protein>
    <submittedName>
        <fullName evidence="9">Peptidase M48-like protein</fullName>
    </submittedName>
</protein>
<dbReference type="PANTHER" id="PTHR22726">
    <property type="entry name" value="METALLOENDOPEPTIDASE OMA1"/>
    <property type="match status" value="1"/>
</dbReference>
<evidence type="ECO:0000256" key="2">
    <source>
        <dbReference type="ARBA" id="ARBA00022723"/>
    </source>
</evidence>
<comment type="similarity">
    <text evidence="6">Belongs to the peptidase M48 family.</text>
</comment>
<dbReference type="OrthoDB" id="9810445at2"/>
<dbReference type="Gene3D" id="3.30.2010.10">
    <property type="entry name" value="Metalloproteases ('zincins'), catalytic domain"/>
    <property type="match status" value="1"/>
</dbReference>
<keyword evidence="5 6" id="KW-0482">Metalloprotease</keyword>
<feature type="chain" id="PRO_5015944369" evidence="7">
    <location>
        <begin position="24"/>
        <end position="285"/>
    </location>
</feature>
<reference evidence="9 10" key="1">
    <citation type="submission" date="2018-03" db="EMBL/GenBank/DDBJ databases">
        <title>Genomic Encyclopedia of Archaeal and Bacterial Type Strains, Phase II (KMG-II): from individual species to whole genera.</title>
        <authorList>
            <person name="Goeker M."/>
        </authorList>
    </citation>
    <scope>NUCLEOTIDE SEQUENCE [LARGE SCALE GENOMIC DNA]</scope>
    <source>
        <strain evidence="9 10">DSM 100214</strain>
    </source>
</reference>
<comment type="cofactor">
    <cofactor evidence="6">
        <name>Zn(2+)</name>
        <dbReference type="ChEBI" id="CHEBI:29105"/>
    </cofactor>
    <text evidence="6">Binds 1 zinc ion per subunit.</text>
</comment>
<evidence type="ECO:0000259" key="8">
    <source>
        <dbReference type="Pfam" id="PF01435"/>
    </source>
</evidence>
<name>A0A2V3PJP2_9BACT</name>
<sequence>MKNILIYCISAVVLLLSSCSSVPLTGRKQVLLVSEQEVLNLSLQEYGEFMKTAPKSTDKANTALVQKVGRNIANAVEAYLKANGMESMIAEYAWEFNLVKSADVNAFCMPGGKIVVYEGILPITRDETGLAVVLGHEVAHAVAKHANERMSQQMLQQYGGAALGVALSGTSSTVQTVANSVYGLGAEYGVMLPYSRKQELEADKLGLIFMSMAGYNPQEAEGFWIRMSEKAGGAGVAEFQSTHPSDETRIKKIREALPEAMKYYKGGKTSTTKNQSAKTSKDWTF</sequence>
<keyword evidence="3 6" id="KW-0378">Hydrolase</keyword>
<evidence type="ECO:0000256" key="3">
    <source>
        <dbReference type="ARBA" id="ARBA00022801"/>
    </source>
</evidence>
<evidence type="ECO:0000313" key="9">
    <source>
        <dbReference type="EMBL" id="PXV60941.1"/>
    </source>
</evidence>
<dbReference type="Pfam" id="PF01435">
    <property type="entry name" value="Peptidase_M48"/>
    <property type="match status" value="1"/>
</dbReference>
<proteinExistence type="inferred from homology"/>
<dbReference type="GO" id="GO:0004222">
    <property type="term" value="F:metalloendopeptidase activity"/>
    <property type="evidence" value="ECO:0007669"/>
    <property type="project" value="InterPro"/>
</dbReference>
<dbReference type="GO" id="GO:0016020">
    <property type="term" value="C:membrane"/>
    <property type="evidence" value="ECO:0007669"/>
    <property type="project" value="TreeGrafter"/>
</dbReference>
<dbReference type="GO" id="GO:0046872">
    <property type="term" value="F:metal ion binding"/>
    <property type="evidence" value="ECO:0007669"/>
    <property type="project" value="UniProtKB-KW"/>
</dbReference>
<evidence type="ECO:0000256" key="4">
    <source>
        <dbReference type="ARBA" id="ARBA00022833"/>
    </source>
</evidence>
<keyword evidence="7" id="KW-0732">Signal</keyword>
<organism evidence="9 10">
    <name type="scientific">Dysgonomonas alginatilytica</name>
    <dbReference type="NCBI Taxonomy" id="1605892"/>
    <lineage>
        <taxon>Bacteria</taxon>
        <taxon>Pseudomonadati</taxon>
        <taxon>Bacteroidota</taxon>
        <taxon>Bacteroidia</taxon>
        <taxon>Bacteroidales</taxon>
        <taxon>Dysgonomonadaceae</taxon>
        <taxon>Dysgonomonas</taxon>
    </lineage>
</organism>
<dbReference type="AlphaFoldDB" id="A0A2V3PJP2"/>
<feature type="signal peptide" evidence="7">
    <location>
        <begin position="1"/>
        <end position="23"/>
    </location>
</feature>
<dbReference type="Proteomes" id="UP000247973">
    <property type="component" value="Unassembled WGS sequence"/>
</dbReference>
<dbReference type="RefSeq" id="WP_110312002.1">
    <property type="nucleotide sequence ID" value="NZ_QICL01000028.1"/>
</dbReference>
<accession>A0A2V3PJP2</accession>